<evidence type="ECO:0000313" key="3">
    <source>
        <dbReference type="Proteomes" id="UP000037566"/>
    </source>
</evidence>
<dbReference type="AlphaFoldDB" id="A0A0M0EF33"/>
<sequence>MPMTGVMGILLTGRRDRLLFFCIISEVYLIFLGGMIFVPAGIVFGRNRSDPMEATFTTVDIMGIFW</sequence>
<comment type="caution">
    <text evidence="2">The sequence shown here is derived from an EMBL/GenBank/DDBJ whole genome shotgun (WGS) entry which is preliminary data.</text>
</comment>
<name>A0A0M0EF33_KOMEU</name>
<keyword evidence="1" id="KW-0472">Membrane</keyword>
<dbReference type="PATRIC" id="fig|33995.3.peg.2958"/>
<proteinExistence type="predicted"/>
<dbReference type="EMBL" id="LHUQ01000019">
    <property type="protein sequence ID" value="KON63858.1"/>
    <property type="molecule type" value="Genomic_DNA"/>
</dbReference>
<keyword evidence="3" id="KW-1185">Reference proteome</keyword>
<gene>
    <name evidence="2" type="ORF">KOEU_26670</name>
</gene>
<dbReference type="Proteomes" id="UP000037566">
    <property type="component" value="Unassembled WGS sequence"/>
</dbReference>
<organism evidence="2 3">
    <name type="scientific">Komagataeibacter europaeus</name>
    <name type="common">Gluconacetobacter europaeus</name>
    <dbReference type="NCBI Taxonomy" id="33995"/>
    <lineage>
        <taxon>Bacteria</taxon>
        <taxon>Pseudomonadati</taxon>
        <taxon>Pseudomonadota</taxon>
        <taxon>Alphaproteobacteria</taxon>
        <taxon>Acetobacterales</taxon>
        <taxon>Acetobacteraceae</taxon>
        <taxon>Komagataeibacter</taxon>
    </lineage>
</organism>
<protein>
    <submittedName>
        <fullName evidence="2">Uncharacterized protein</fullName>
    </submittedName>
</protein>
<reference evidence="2" key="1">
    <citation type="submission" date="2015-08" db="EMBL/GenBank/DDBJ databases">
        <title>Draft genome sequence of Komagataeibacter europaeus CECT 8546 a cellulose producer strain from vinegar produced by the traditional method.</title>
        <authorList>
            <person name="Poehlein A."/>
            <person name="Valera M.J."/>
            <person name="Haack F.S."/>
            <person name="Mas A."/>
            <person name="Daniel R."/>
            <person name="Streit W.R."/>
            <person name="Mateo E."/>
        </authorList>
    </citation>
    <scope>NUCLEOTIDE SEQUENCE [LARGE SCALE GENOMIC DNA]</scope>
    <source>
        <strain evidence="2">CECT 8546</strain>
    </source>
</reference>
<feature type="transmembrane region" description="Helical" evidence="1">
    <location>
        <begin position="18"/>
        <end position="44"/>
    </location>
</feature>
<accession>A0A0M0EF33</accession>
<keyword evidence="1" id="KW-1133">Transmembrane helix</keyword>
<evidence type="ECO:0000313" key="2">
    <source>
        <dbReference type="EMBL" id="KON63858.1"/>
    </source>
</evidence>
<dbReference type="STRING" id="33995.KOEU_26670"/>
<evidence type="ECO:0000256" key="1">
    <source>
        <dbReference type="SAM" id="Phobius"/>
    </source>
</evidence>
<keyword evidence="1" id="KW-0812">Transmembrane</keyword>